<dbReference type="Pfam" id="PF02786">
    <property type="entry name" value="CPSase_L_D2"/>
    <property type="match status" value="1"/>
</dbReference>
<name>A0ABS9XZY6_9ACTN</name>
<proteinExistence type="predicted"/>
<dbReference type="EMBL" id="JALDAY010000002">
    <property type="protein sequence ID" value="MCI3270495.1"/>
    <property type="molecule type" value="Genomic_DNA"/>
</dbReference>
<keyword evidence="1" id="KW-0067">ATP-binding</keyword>
<protein>
    <submittedName>
        <fullName evidence="3">ATP-grasp domain-containing protein</fullName>
    </submittedName>
</protein>
<sequence length="403" mass="44643">MDHDVPALLVKVGRSPQNHGCLGALRSLGRAGVPVYALVEDRFTPCAVSRHLTGRFVVPTTGLEDPEALASTLAGIGREIGRRAVAVPTDDESAVLLAEHAERLAEWFLLPPVPPGLPRRLASKEGMRRICIEHGVPTPRAHAPADRAQLVAFARELRYPVVLKNLEAYTRVRSPVVGHTTVVHDEDELLTLIGSCEAPSVLMQEYIPPSEAEDWITHLYCGAHGTPEAVFTGYKVRSWPVRSGATTRAWAWANPPLARLAADLCRRIGYSGVADLDWRYDRRDGRYKLVDFNPRVGAQFRLFEDAHGVDVVRAMYLDLTGCRIPHAHQSYGRMFVVGQLDVLSAAIGAWQERRLPSAVLPRRGTERAWLSWDDPWPAVAESVRFGGTVARRVTRPLRPRQPA</sequence>
<organism evidence="3 4">
    <name type="scientific">Streptomyces cylindrosporus</name>
    <dbReference type="NCBI Taxonomy" id="2927583"/>
    <lineage>
        <taxon>Bacteria</taxon>
        <taxon>Bacillati</taxon>
        <taxon>Actinomycetota</taxon>
        <taxon>Actinomycetes</taxon>
        <taxon>Kitasatosporales</taxon>
        <taxon>Streptomycetaceae</taxon>
        <taxon>Streptomyces</taxon>
    </lineage>
</organism>
<comment type="caution">
    <text evidence="3">The sequence shown here is derived from an EMBL/GenBank/DDBJ whole genome shotgun (WGS) entry which is preliminary data.</text>
</comment>
<evidence type="ECO:0000313" key="3">
    <source>
        <dbReference type="EMBL" id="MCI3270495.1"/>
    </source>
</evidence>
<dbReference type="PROSITE" id="PS50975">
    <property type="entry name" value="ATP_GRASP"/>
    <property type="match status" value="1"/>
</dbReference>
<dbReference type="InterPro" id="IPR013815">
    <property type="entry name" value="ATP_grasp_subdomain_1"/>
</dbReference>
<accession>A0ABS9XZY6</accession>
<dbReference type="Proteomes" id="UP001165269">
    <property type="component" value="Unassembled WGS sequence"/>
</dbReference>
<reference evidence="3" key="1">
    <citation type="submission" date="2022-03" db="EMBL/GenBank/DDBJ databases">
        <title>Streptomyces 7R015 and 7R016 isolated from Barleria lupulina in Thailand.</title>
        <authorList>
            <person name="Kanchanasin P."/>
            <person name="Phongsopitanun W."/>
            <person name="Tanasupawat S."/>
        </authorList>
    </citation>
    <scope>NUCLEOTIDE SEQUENCE</scope>
    <source>
        <strain evidence="3">7R015</strain>
    </source>
</reference>
<feature type="domain" description="ATP-grasp" evidence="2">
    <location>
        <begin position="128"/>
        <end position="320"/>
    </location>
</feature>
<dbReference type="RefSeq" id="WP_242761616.1">
    <property type="nucleotide sequence ID" value="NZ_JALDAY010000002.1"/>
</dbReference>
<dbReference type="Gene3D" id="3.30.470.20">
    <property type="entry name" value="ATP-grasp fold, B domain"/>
    <property type="match status" value="1"/>
</dbReference>
<dbReference type="SUPFAM" id="SSF56059">
    <property type="entry name" value="Glutathione synthetase ATP-binding domain-like"/>
    <property type="match status" value="1"/>
</dbReference>
<dbReference type="InterPro" id="IPR011761">
    <property type="entry name" value="ATP-grasp"/>
</dbReference>
<evidence type="ECO:0000313" key="4">
    <source>
        <dbReference type="Proteomes" id="UP001165269"/>
    </source>
</evidence>
<dbReference type="InterPro" id="IPR005479">
    <property type="entry name" value="CPAse_ATP-bd"/>
</dbReference>
<gene>
    <name evidence="3" type="ORF">MQP27_05120</name>
</gene>
<keyword evidence="4" id="KW-1185">Reference proteome</keyword>
<dbReference type="Gene3D" id="3.30.1490.20">
    <property type="entry name" value="ATP-grasp fold, A domain"/>
    <property type="match status" value="1"/>
</dbReference>
<evidence type="ECO:0000256" key="1">
    <source>
        <dbReference type="PROSITE-ProRule" id="PRU00409"/>
    </source>
</evidence>
<evidence type="ECO:0000259" key="2">
    <source>
        <dbReference type="PROSITE" id="PS50975"/>
    </source>
</evidence>
<keyword evidence="1" id="KW-0547">Nucleotide-binding</keyword>